<dbReference type="Proteomes" id="UP000677218">
    <property type="component" value="Unassembled WGS sequence"/>
</dbReference>
<keyword evidence="1 10" id="KW-0963">Cytoplasm</keyword>
<organism evidence="13 14">
    <name type="scientific">Lactobacillus corticis</name>
    <dbReference type="NCBI Taxonomy" id="2201249"/>
    <lineage>
        <taxon>Bacteria</taxon>
        <taxon>Bacillati</taxon>
        <taxon>Bacillota</taxon>
        <taxon>Bacilli</taxon>
        <taxon>Lactobacillales</taxon>
        <taxon>Lactobacillaceae</taxon>
        <taxon>Lactobacillus</taxon>
    </lineage>
</organism>
<keyword evidence="4 10" id="KW-0699">rRNA-binding</keyword>
<keyword evidence="7 10" id="KW-0862">Zinc</keyword>
<feature type="binding site" evidence="10">
    <location>
        <position position="250"/>
    </location>
    <ligand>
        <name>Zn(2+)</name>
        <dbReference type="ChEBI" id="CHEBI:29105"/>
    </ligand>
</feature>
<dbReference type="InterPro" id="IPR030378">
    <property type="entry name" value="G_CP_dom"/>
</dbReference>
<dbReference type="RefSeq" id="WP_212780944.1">
    <property type="nucleotide sequence ID" value="NZ_BMAY01000007.1"/>
</dbReference>
<accession>A0A916VIE1</accession>
<dbReference type="InterPro" id="IPR010914">
    <property type="entry name" value="RsgA_GTPase_dom"/>
</dbReference>
<feature type="binding site" evidence="10">
    <location>
        <position position="252"/>
    </location>
    <ligand>
        <name>Zn(2+)</name>
        <dbReference type="ChEBI" id="CHEBI:29105"/>
    </ligand>
</feature>
<dbReference type="GO" id="GO:0005737">
    <property type="term" value="C:cytoplasm"/>
    <property type="evidence" value="ECO:0007669"/>
    <property type="project" value="UniProtKB-SubCell"/>
</dbReference>
<feature type="binding site" evidence="10">
    <location>
        <position position="258"/>
    </location>
    <ligand>
        <name>Zn(2+)</name>
        <dbReference type="ChEBI" id="CHEBI:29105"/>
    </ligand>
</feature>
<dbReference type="CDD" id="cd04466">
    <property type="entry name" value="S1_YloQ_GTPase"/>
    <property type="match status" value="1"/>
</dbReference>
<protein>
    <recommendedName>
        <fullName evidence="10">Small ribosomal subunit biogenesis GTPase RsgA</fullName>
        <ecNumber evidence="10">3.6.1.-</ecNumber>
    </recommendedName>
</protein>
<dbReference type="PANTHER" id="PTHR32120:SF11">
    <property type="entry name" value="SMALL RIBOSOMAL SUBUNIT BIOGENESIS GTPASE RSGA 1, MITOCHONDRIAL-RELATED"/>
    <property type="match status" value="1"/>
</dbReference>
<dbReference type="GO" id="GO:0005525">
    <property type="term" value="F:GTP binding"/>
    <property type="evidence" value="ECO:0007669"/>
    <property type="project" value="UniProtKB-UniRule"/>
</dbReference>
<proteinExistence type="inferred from homology"/>
<evidence type="ECO:0000256" key="5">
    <source>
        <dbReference type="ARBA" id="ARBA00022741"/>
    </source>
</evidence>
<dbReference type="GO" id="GO:0003924">
    <property type="term" value="F:GTPase activity"/>
    <property type="evidence" value="ECO:0007669"/>
    <property type="project" value="UniProtKB-UniRule"/>
</dbReference>
<dbReference type="Pfam" id="PF16745">
    <property type="entry name" value="RsgA_N"/>
    <property type="match status" value="1"/>
</dbReference>
<comment type="cofactor">
    <cofactor evidence="10">
        <name>Zn(2+)</name>
        <dbReference type="ChEBI" id="CHEBI:29105"/>
    </cofactor>
    <text evidence="10">Binds 1 zinc ion per subunit.</text>
</comment>
<comment type="subunit">
    <text evidence="10">Monomer. Associates with 30S ribosomal subunit, binds 16S rRNA.</text>
</comment>
<dbReference type="EMBL" id="BMAY01000007">
    <property type="protein sequence ID" value="GFZ27255.1"/>
    <property type="molecule type" value="Genomic_DNA"/>
</dbReference>
<dbReference type="CDD" id="cd01854">
    <property type="entry name" value="YjeQ_EngC"/>
    <property type="match status" value="1"/>
</dbReference>
<feature type="binding site" evidence="10">
    <location>
        <begin position="164"/>
        <end position="172"/>
    </location>
    <ligand>
        <name>GTP</name>
        <dbReference type="ChEBI" id="CHEBI:37565"/>
    </ligand>
</feature>
<keyword evidence="14" id="KW-1185">Reference proteome</keyword>
<comment type="caution">
    <text evidence="13">The sequence shown here is derived from an EMBL/GenBank/DDBJ whole genome shotgun (WGS) entry which is preliminary data.</text>
</comment>
<evidence type="ECO:0000256" key="3">
    <source>
        <dbReference type="ARBA" id="ARBA00022723"/>
    </source>
</evidence>
<evidence type="ECO:0000256" key="1">
    <source>
        <dbReference type="ARBA" id="ARBA00022490"/>
    </source>
</evidence>
<feature type="domain" description="CP-type G" evidence="12">
    <location>
        <begin position="65"/>
        <end position="221"/>
    </location>
</feature>
<keyword evidence="6 10" id="KW-0378">Hydrolase</keyword>
<comment type="subcellular location">
    <subcellularLocation>
        <location evidence="10">Cytoplasm</location>
    </subcellularLocation>
</comment>
<comment type="function">
    <text evidence="10">One of several proteins that assist in the late maturation steps of the functional core of the 30S ribosomal subunit. Helps release RbfA from mature subunits. May play a role in the assembly of ribosomal proteins into the subunit. Circularly permuted GTPase that catalyzes slow GTP hydrolysis, GTPase activity is stimulated by the 30S ribosomal subunit.</text>
</comment>
<dbReference type="SUPFAM" id="SSF52540">
    <property type="entry name" value="P-loop containing nucleoside triphosphate hydrolases"/>
    <property type="match status" value="1"/>
</dbReference>
<gene>
    <name evidence="10 13" type="primary">rsgA</name>
    <name evidence="13" type="ORF">LCB40_11350</name>
</gene>
<name>A0A916VIE1_9LACO</name>
<evidence type="ECO:0000313" key="13">
    <source>
        <dbReference type="EMBL" id="GFZ27255.1"/>
    </source>
</evidence>
<evidence type="ECO:0000256" key="4">
    <source>
        <dbReference type="ARBA" id="ARBA00022730"/>
    </source>
</evidence>
<sequence length="294" mass="32884">MEQATGTVIGLIAGYYDVQTPKGVERTRARGVFRKKKEKPTVGDRVEIQIDDQGMSYLVKILPRKNRIGRPAVANVSHVLLVISAVEPDFSVALLDRFLTFFAWQKVKVSIYLSKTDLVDTAKLTEIKEILAYYQKIGYAVFTDPSKMKLETQLGAGEIWTLAGQSGAGKSTLLNKLKRDANQATGEISQSLNRGRHTTRKVELFKLGAGFLADTPGFSAIDLTPIKLTETADYFVEFKQLSAGCKFRSCQHINEPKCAVKEQLAENKILPSRYEDYLAIREEISEGRLPEYLK</sequence>
<keyword evidence="2 10" id="KW-0690">Ribosome biogenesis</keyword>
<evidence type="ECO:0000256" key="10">
    <source>
        <dbReference type="HAMAP-Rule" id="MF_01820"/>
    </source>
</evidence>
<dbReference type="InterPro" id="IPR031944">
    <property type="entry name" value="RsgA_N"/>
</dbReference>
<keyword evidence="9 10" id="KW-0342">GTP-binding</keyword>
<dbReference type="HAMAP" id="MF_01820">
    <property type="entry name" value="GTPase_RsgA"/>
    <property type="match status" value="1"/>
</dbReference>
<feature type="binding site" evidence="10">
    <location>
        <begin position="114"/>
        <end position="117"/>
    </location>
    <ligand>
        <name>GTP</name>
        <dbReference type="ChEBI" id="CHEBI:37565"/>
    </ligand>
</feature>
<dbReference type="AlphaFoldDB" id="A0A916VIE1"/>
<reference evidence="13" key="1">
    <citation type="submission" date="2020-08" db="EMBL/GenBank/DDBJ databases">
        <title>Taxonomic study for Lactobacillus species isolated from hardwood bark.</title>
        <authorList>
            <person name="Tohno M."/>
            <person name="Tanizawa Y."/>
        </authorList>
    </citation>
    <scope>NUCLEOTIDE SEQUENCE</scope>
    <source>
        <strain evidence="13">B40</strain>
    </source>
</reference>
<dbReference type="GO" id="GO:0046872">
    <property type="term" value="F:metal ion binding"/>
    <property type="evidence" value="ECO:0007669"/>
    <property type="project" value="UniProtKB-KW"/>
</dbReference>
<comment type="similarity">
    <text evidence="10">Belongs to the TRAFAC class YlqF/YawG GTPase family. RsgA subfamily.</text>
</comment>
<evidence type="ECO:0000259" key="11">
    <source>
        <dbReference type="PROSITE" id="PS50936"/>
    </source>
</evidence>
<dbReference type="PROSITE" id="PS50936">
    <property type="entry name" value="ENGC_GTPASE"/>
    <property type="match status" value="1"/>
</dbReference>
<evidence type="ECO:0000313" key="14">
    <source>
        <dbReference type="Proteomes" id="UP000677218"/>
    </source>
</evidence>
<evidence type="ECO:0000259" key="12">
    <source>
        <dbReference type="PROSITE" id="PS51721"/>
    </source>
</evidence>
<keyword evidence="8 10" id="KW-0694">RNA-binding</keyword>
<dbReference type="SUPFAM" id="SSF50249">
    <property type="entry name" value="Nucleic acid-binding proteins"/>
    <property type="match status" value="1"/>
</dbReference>
<evidence type="ECO:0000256" key="9">
    <source>
        <dbReference type="ARBA" id="ARBA00023134"/>
    </source>
</evidence>
<keyword evidence="5 10" id="KW-0547">Nucleotide-binding</keyword>
<feature type="domain" description="EngC GTPase" evidence="11">
    <location>
        <begin position="74"/>
        <end position="219"/>
    </location>
</feature>
<dbReference type="PROSITE" id="PS51721">
    <property type="entry name" value="G_CP"/>
    <property type="match status" value="1"/>
</dbReference>
<evidence type="ECO:0000256" key="7">
    <source>
        <dbReference type="ARBA" id="ARBA00022833"/>
    </source>
</evidence>
<evidence type="ECO:0000256" key="6">
    <source>
        <dbReference type="ARBA" id="ARBA00022801"/>
    </source>
</evidence>
<evidence type="ECO:0000256" key="8">
    <source>
        <dbReference type="ARBA" id="ARBA00022884"/>
    </source>
</evidence>
<dbReference type="GO" id="GO:0019843">
    <property type="term" value="F:rRNA binding"/>
    <property type="evidence" value="ECO:0007669"/>
    <property type="project" value="UniProtKB-KW"/>
</dbReference>
<dbReference type="InterPro" id="IPR004881">
    <property type="entry name" value="Ribosome_biogen_GTPase_RsgA"/>
</dbReference>
<dbReference type="Pfam" id="PF03193">
    <property type="entry name" value="RsgA_GTPase"/>
    <property type="match status" value="1"/>
</dbReference>
<dbReference type="Gene3D" id="2.40.50.140">
    <property type="entry name" value="Nucleic acid-binding proteins"/>
    <property type="match status" value="1"/>
</dbReference>
<dbReference type="InterPro" id="IPR027417">
    <property type="entry name" value="P-loop_NTPase"/>
</dbReference>
<dbReference type="Gene3D" id="3.40.50.300">
    <property type="entry name" value="P-loop containing nucleotide triphosphate hydrolases"/>
    <property type="match status" value="1"/>
</dbReference>
<dbReference type="EC" id="3.6.1.-" evidence="10"/>
<dbReference type="NCBIfam" id="TIGR00157">
    <property type="entry name" value="ribosome small subunit-dependent GTPase A"/>
    <property type="match status" value="1"/>
</dbReference>
<dbReference type="Gene3D" id="1.10.40.50">
    <property type="entry name" value="Probable gtpase engc, domain 3"/>
    <property type="match status" value="1"/>
</dbReference>
<feature type="binding site" evidence="10">
    <location>
        <position position="245"/>
    </location>
    <ligand>
        <name>Zn(2+)</name>
        <dbReference type="ChEBI" id="CHEBI:29105"/>
    </ligand>
</feature>
<dbReference type="InterPro" id="IPR012340">
    <property type="entry name" value="NA-bd_OB-fold"/>
</dbReference>
<dbReference type="PANTHER" id="PTHR32120">
    <property type="entry name" value="SMALL RIBOSOMAL SUBUNIT BIOGENESIS GTPASE RSGA"/>
    <property type="match status" value="1"/>
</dbReference>
<dbReference type="GO" id="GO:0042274">
    <property type="term" value="P:ribosomal small subunit biogenesis"/>
    <property type="evidence" value="ECO:0007669"/>
    <property type="project" value="UniProtKB-UniRule"/>
</dbReference>
<evidence type="ECO:0000256" key="2">
    <source>
        <dbReference type="ARBA" id="ARBA00022517"/>
    </source>
</evidence>
<keyword evidence="3 10" id="KW-0479">Metal-binding</keyword>